<dbReference type="SUPFAM" id="SSF50370">
    <property type="entry name" value="Ricin B-like lectins"/>
    <property type="match status" value="1"/>
</dbReference>
<name>A0A2S0VXE5_9ALTE</name>
<dbReference type="KEGG" id="cate:C2869_02070"/>
<dbReference type="AlphaFoldDB" id="A0A2S0VXE5"/>
<dbReference type="InterPro" id="IPR035992">
    <property type="entry name" value="Ricin_B-like_lectins"/>
</dbReference>
<dbReference type="Gene3D" id="3.20.20.80">
    <property type="entry name" value="Glycosidases"/>
    <property type="match status" value="1"/>
</dbReference>
<evidence type="ECO:0000313" key="4">
    <source>
        <dbReference type="EMBL" id="AWB68881.1"/>
    </source>
</evidence>
<feature type="chain" id="PRO_5015397648" evidence="1">
    <location>
        <begin position="26"/>
        <end position="827"/>
    </location>
</feature>
<dbReference type="Pfam" id="PF18206">
    <property type="entry name" value="Porphyrn_cat_1"/>
    <property type="match status" value="1"/>
</dbReference>
<evidence type="ECO:0000313" key="5">
    <source>
        <dbReference type="Proteomes" id="UP000244441"/>
    </source>
</evidence>
<dbReference type="InterPro" id="IPR017853">
    <property type="entry name" value="GH"/>
</dbReference>
<dbReference type="Pfam" id="PF18040">
    <property type="entry name" value="BPA_C"/>
    <property type="match status" value="1"/>
</dbReference>
<keyword evidence="5" id="KW-1185">Reference proteome</keyword>
<feature type="domain" description="Beta-porphyranase A C-terminal" evidence="2">
    <location>
        <begin position="721"/>
        <end position="816"/>
    </location>
</feature>
<gene>
    <name evidence="4" type="ORF">C2869_02070</name>
</gene>
<feature type="signal peptide" evidence="1">
    <location>
        <begin position="1"/>
        <end position="25"/>
    </location>
</feature>
<accession>A0A2S0VXE5</accession>
<dbReference type="SUPFAM" id="SSF51445">
    <property type="entry name" value="(Trans)glycosidases"/>
    <property type="match status" value="1"/>
</dbReference>
<sequence>MRMNQIALAVGKAITLSLLASNAMANTVVKQDTSGMCFNTANGSANPANGTEVVLSSNCSGGAAGFSWTSGGSVKHIATGKCIHPGGSATPDNGQKLVLWDGCDFADRVKFDATWNSSLQHVSGGKCVHPNGGSANPAEGTGLVLWDGCNEDRLKFVQANQSTGGGNPSTGDVSVNINLDMKHAVDLFDQFDRRKFITLHASHTENDWFGGNAQSLGAPNADPNLMTNFLEDYDVYFGRDTGGMAYHLTQLPEDASKQGYASASHATTNGGNAKWLYSETNTANAQVMRSHAHRDSDLIVGAQQHPYYPDGTTINGQSWSFSQTDTTAEPLGTATGDYISQYVSKYFNQGPNDPYGQKKPTYVEVMNEPLFELHDYPHAGYNAESIHDIFRMHNSVANVVRANNPDVKIGGFTVAFPDYEKGSYIFENWNTRDKYFLDLAGNNMDFISVHLYDFPNFPHSDGSIHEQYRKGSNIEATLDLLENYMAYKWGAIKPILVSEYGSQLQGSFGTPWSPERDWLCLKAMNSMIMNFMERPNRIDKAIPFIPVKAEWGRISDSIPYYWRLMRQAKEGAGESGDQWVYTEQVKFYQLWSEVKGTRIDTWASDLDIQVDAYADGKDVYVILNSLEFGATDVDLSFLGASGNNVTNVKIKHLYPDGSGKPILQEYNQAGVPSSITLGAESTMILKVSHANNVVIDQVNQETKHYGNKTVQYISANVTNYFNINGVSKGNYGEAILRIGVGRNHGASLTPTVTVNGTSVSVPTDYRGYEQQHGGKGRDRFFGVLEIPVPYGLLQTNNSIGVTFPDSGGSVSTVTLQNFAQTRAVTRN</sequence>
<dbReference type="InterPro" id="IPR041224">
    <property type="entry name" value="BPA_C"/>
</dbReference>
<dbReference type="CDD" id="cd21510">
    <property type="entry name" value="agarase_cat"/>
    <property type="match status" value="1"/>
</dbReference>
<dbReference type="EMBL" id="CP026604">
    <property type="protein sequence ID" value="AWB68881.1"/>
    <property type="molecule type" value="Genomic_DNA"/>
</dbReference>
<dbReference type="OrthoDB" id="5706299at2"/>
<dbReference type="Gene3D" id="2.80.10.50">
    <property type="match status" value="1"/>
</dbReference>
<evidence type="ECO:0000259" key="2">
    <source>
        <dbReference type="Pfam" id="PF18040"/>
    </source>
</evidence>
<keyword evidence="1" id="KW-0732">Signal</keyword>
<organism evidence="4 5">
    <name type="scientific">Saccharobesus litoralis</name>
    <dbReference type="NCBI Taxonomy" id="2172099"/>
    <lineage>
        <taxon>Bacteria</taxon>
        <taxon>Pseudomonadati</taxon>
        <taxon>Pseudomonadota</taxon>
        <taxon>Gammaproteobacteria</taxon>
        <taxon>Alteromonadales</taxon>
        <taxon>Alteromonadaceae</taxon>
        <taxon>Saccharobesus</taxon>
    </lineage>
</organism>
<reference evidence="4 5" key="1">
    <citation type="submission" date="2018-01" db="EMBL/GenBank/DDBJ databases">
        <title>Genome sequence of a Cantenovulum-like bacteria.</title>
        <authorList>
            <person name="Tan W.R."/>
            <person name="Lau N.-S."/>
            <person name="Go F."/>
            <person name="Amirul A.-A.A."/>
        </authorList>
    </citation>
    <scope>NUCLEOTIDE SEQUENCE [LARGE SCALE GENOMIC DNA]</scope>
    <source>
        <strain evidence="4 5">CCB-QB4</strain>
    </source>
</reference>
<proteinExistence type="predicted"/>
<dbReference type="InterPro" id="IPR040527">
    <property type="entry name" value="Beta-sand_Porphyrn"/>
</dbReference>
<evidence type="ECO:0000256" key="1">
    <source>
        <dbReference type="SAM" id="SignalP"/>
    </source>
</evidence>
<dbReference type="Proteomes" id="UP000244441">
    <property type="component" value="Chromosome"/>
</dbReference>
<dbReference type="Gene3D" id="2.60.120.1200">
    <property type="match status" value="1"/>
</dbReference>
<dbReference type="CDD" id="cd23417">
    <property type="entry name" value="beta-trefoil_Ricin_MytiLec-like"/>
    <property type="match status" value="1"/>
</dbReference>
<evidence type="ECO:0000259" key="3">
    <source>
        <dbReference type="Pfam" id="PF18206"/>
    </source>
</evidence>
<feature type="domain" description="Porphyranase beta-sandwich" evidence="3">
    <location>
        <begin position="607"/>
        <end position="711"/>
    </location>
</feature>
<protein>
    <submittedName>
        <fullName evidence="4">Agarase</fullName>
    </submittedName>
</protein>